<dbReference type="PANTHER" id="PTHR47691">
    <property type="entry name" value="REGULATOR-RELATED"/>
    <property type="match status" value="1"/>
</dbReference>
<dbReference type="SUPFAM" id="SSF52540">
    <property type="entry name" value="P-loop containing nucleoside triphosphate hydrolases"/>
    <property type="match status" value="1"/>
</dbReference>
<reference evidence="5 6" key="1">
    <citation type="submission" date="2019-03" db="EMBL/GenBank/DDBJ databases">
        <title>Genomic analyses of the natural microbiome of Caenorhabditis elegans.</title>
        <authorList>
            <person name="Samuel B."/>
        </authorList>
    </citation>
    <scope>NUCLEOTIDE SEQUENCE [LARGE SCALE GENOMIC DNA]</scope>
    <source>
        <strain evidence="5 6">JUb65</strain>
    </source>
</reference>
<protein>
    <submittedName>
        <fullName evidence="5">Putative ATPase</fullName>
    </submittedName>
</protein>
<evidence type="ECO:0000256" key="1">
    <source>
        <dbReference type="ARBA" id="ARBA00005820"/>
    </source>
</evidence>
<dbReference type="AlphaFoldDB" id="A0A4R6DKH5"/>
<dbReference type="OrthoDB" id="9812579at2"/>
<feature type="domain" description="Bacterial transcriptional activator" evidence="4">
    <location>
        <begin position="99"/>
        <end position="233"/>
    </location>
</feature>
<comment type="caution">
    <text evidence="5">The sequence shown here is derived from an EMBL/GenBank/DDBJ whole genome shotgun (WGS) entry which is preliminary data.</text>
</comment>
<dbReference type="EMBL" id="SNVW01000003">
    <property type="protein sequence ID" value="TDN45257.1"/>
    <property type="molecule type" value="Genomic_DNA"/>
</dbReference>
<dbReference type="InterPro" id="IPR005158">
    <property type="entry name" value="BTAD"/>
</dbReference>
<dbReference type="InterPro" id="IPR011990">
    <property type="entry name" value="TPR-like_helical_dom_sf"/>
</dbReference>
<dbReference type="GO" id="GO:0000160">
    <property type="term" value="P:phosphorelay signal transduction system"/>
    <property type="evidence" value="ECO:0007669"/>
    <property type="project" value="InterPro"/>
</dbReference>
<dbReference type="Pfam" id="PF03704">
    <property type="entry name" value="BTAD"/>
    <property type="match status" value="1"/>
</dbReference>
<dbReference type="GO" id="GO:0003677">
    <property type="term" value="F:DNA binding"/>
    <property type="evidence" value="ECO:0007669"/>
    <property type="project" value="UniProtKB-KW"/>
</dbReference>
<dbReference type="Pfam" id="PF00486">
    <property type="entry name" value="Trans_reg_C"/>
    <property type="match status" value="1"/>
</dbReference>
<name>A0A4R6DKH5_9MICO</name>
<dbReference type="InterPro" id="IPR027417">
    <property type="entry name" value="P-loop_NTPase"/>
</dbReference>
<evidence type="ECO:0000259" key="3">
    <source>
        <dbReference type="SMART" id="SM00862"/>
    </source>
</evidence>
<evidence type="ECO:0000313" key="5">
    <source>
        <dbReference type="EMBL" id="TDN45257.1"/>
    </source>
</evidence>
<sequence length="1069" mass="112899">MPEQPRIAVLGPVTVAGPSGAPTPVPGALARSFLAALVLARGHAVTTEALIDELWPTDQPRGARAALQTLVSRLRRTVADGVVVSTSTGYALGCDPDDVDLTRAERAAADHAGPDVVRTALDLWRGTPGDDVDGDLGAALAERAGVARRALRRSLGTALLDAGQADEAVDVWTTEARANPFDEAAVAGSMRALVAAGRTAEALAAFATHRDRLADELGADPSADLVRLNADLLRRSAADTGRARRIGLRAAPNTLVGRQDDLDTVADLLSRNRLVTILGAGGLGKTRLAQAVAADVPAACGVVVFELAPLAAEDVVPALGALLGIAEFRSARSLRDAVVADLQGRVVRALADGPTLLVLDNCEHLVDTVAGFAADLLAAAPELRILTTSRAPLAIAGEAVAPLAPLPVEADGAAVRLFTERARAARPGAVLPVDAVRRICTRLDGSPLAIELAAARIRGMSTDDIERRLDDRFALLRGGDRSAPERHRTLLAVIEWSWRLLDAGAQDLLTRLALFPDGLAVDAVEAVAAPDRRHDALDDLAELVEQSLVQLVEHEGEPVRYRLLETVREFGSARLDDRGATDAVRTAMIGWARTFAADRNLFTITGEDQLRRFHEVRREADNLVTLLRWSLRAEDASATAQVFAALGGYWTLRGAHGEVVAIAADVVDVLRRTPPAAEDLAATEVGLLVAGASAAFEGRRVTARAVSVLRHLRRRVGSTGFPVLDAQVALLLTLGRPADGTALLARMRSDPDPGVASLANMLSAPLAENDGETAAALRYATRAKELSATTRDAWTTGTGAVTMTQLLAQTGDHAGALVVAGVARDQLEHFGADDDLYEIGWTVGLCSASTGDVQRARSVAADLQLRPVEGRGGFDGDRSQIGVLAVAISAECLRYEGDLDRAAAEYTAAWDWVVPFRKQTPHWTVMAGAARIAAVDEAAASRTGGAAPRLQAAERDVARRIRVGALVMLRLHPWWLDLPVIGTTLAGLAVAAARSGQADHAARCWAFATRFGSRQDFAVLLHSRLRPLLADAVGESALADAETASAGWDRAEAVSRARLLLEELRFRAG</sequence>
<dbReference type="SMART" id="SM00862">
    <property type="entry name" value="Trans_reg_C"/>
    <property type="match status" value="1"/>
</dbReference>
<dbReference type="Gene3D" id="3.40.50.300">
    <property type="entry name" value="P-loop containing nucleotide triphosphate hydrolases"/>
    <property type="match status" value="1"/>
</dbReference>
<dbReference type="InterPro" id="IPR016032">
    <property type="entry name" value="Sig_transdc_resp-reg_C-effctor"/>
</dbReference>
<dbReference type="Proteomes" id="UP000295764">
    <property type="component" value="Unassembled WGS sequence"/>
</dbReference>
<dbReference type="InterPro" id="IPR036388">
    <property type="entry name" value="WH-like_DNA-bd_sf"/>
</dbReference>
<dbReference type="PANTHER" id="PTHR47691:SF3">
    <property type="entry name" value="HTH-TYPE TRANSCRIPTIONAL REGULATOR RV0890C-RELATED"/>
    <property type="match status" value="1"/>
</dbReference>
<accession>A0A4R6DKH5</accession>
<dbReference type="Pfam" id="PF25872">
    <property type="entry name" value="HTH_77"/>
    <property type="match status" value="1"/>
</dbReference>
<dbReference type="RefSeq" id="WP_133519099.1">
    <property type="nucleotide sequence ID" value="NZ_SNVW01000003.1"/>
</dbReference>
<dbReference type="InterPro" id="IPR001867">
    <property type="entry name" value="OmpR/PhoB-type_DNA-bd"/>
</dbReference>
<keyword evidence="2" id="KW-0238">DNA-binding</keyword>
<dbReference type="Gene3D" id="1.10.10.10">
    <property type="entry name" value="Winged helix-like DNA-binding domain superfamily/Winged helix DNA-binding domain"/>
    <property type="match status" value="1"/>
</dbReference>
<evidence type="ECO:0000256" key="2">
    <source>
        <dbReference type="ARBA" id="ARBA00023125"/>
    </source>
</evidence>
<dbReference type="InterPro" id="IPR058852">
    <property type="entry name" value="HTH_77"/>
</dbReference>
<dbReference type="SUPFAM" id="SSF46894">
    <property type="entry name" value="C-terminal effector domain of the bipartite response regulators"/>
    <property type="match status" value="1"/>
</dbReference>
<organism evidence="5 6">
    <name type="scientific">Curtobacterium flaccumfaciens</name>
    <dbReference type="NCBI Taxonomy" id="2035"/>
    <lineage>
        <taxon>Bacteria</taxon>
        <taxon>Bacillati</taxon>
        <taxon>Actinomycetota</taxon>
        <taxon>Actinomycetes</taxon>
        <taxon>Micrococcales</taxon>
        <taxon>Microbacteriaceae</taxon>
        <taxon>Curtobacterium</taxon>
    </lineage>
</organism>
<evidence type="ECO:0000259" key="4">
    <source>
        <dbReference type="SMART" id="SM01043"/>
    </source>
</evidence>
<dbReference type="Gene3D" id="1.25.40.10">
    <property type="entry name" value="Tetratricopeptide repeat domain"/>
    <property type="match status" value="1"/>
</dbReference>
<proteinExistence type="inferred from homology"/>
<dbReference type="SUPFAM" id="SSF48452">
    <property type="entry name" value="TPR-like"/>
    <property type="match status" value="1"/>
</dbReference>
<dbReference type="GO" id="GO:0006355">
    <property type="term" value="P:regulation of DNA-templated transcription"/>
    <property type="evidence" value="ECO:0007669"/>
    <property type="project" value="InterPro"/>
</dbReference>
<gene>
    <name evidence="5" type="ORF">EDF64_103181</name>
</gene>
<dbReference type="SMART" id="SM01043">
    <property type="entry name" value="BTAD"/>
    <property type="match status" value="1"/>
</dbReference>
<evidence type="ECO:0000313" key="6">
    <source>
        <dbReference type="Proteomes" id="UP000295764"/>
    </source>
</evidence>
<feature type="domain" description="OmpR/PhoB-type" evidence="3">
    <location>
        <begin position="20"/>
        <end position="92"/>
    </location>
</feature>
<comment type="similarity">
    <text evidence="1">Belongs to the AfsR/DnrI/RedD regulatory family.</text>
</comment>